<dbReference type="InterPro" id="IPR046341">
    <property type="entry name" value="SET_dom_sf"/>
</dbReference>
<evidence type="ECO:0000256" key="1">
    <source>
        <dbReference type="SAM" id="MobiDB-lite"/>
    </source>
</evidence>
<feature type="domain" description="SET" evidence="2">
    <location>
        <begin position="62"/>
        <end position="184"/>
    </location>
</feature>
<protein>
    <recommendedName>
        <fullName evidence="2">SET domain-containing protein</fullName>
    </recommendedName>
</protein>
<dbReference type="AlphaFoldDB" id="A0A0G4G876"/>
<dbReference type="SUPFAM" id="SSF82199">
    <property type="entry name" value="SET domain"/>
    <property type="match status" value="1"/>
</dbReference>
<proteinExistence type="predicted"/>
<dbReference type="PROSITE" id="PS50280">
    <property type="entry name" value="SET"/>
    <property type="match status" value="1"/>
</dbReference>
<sequence length="237" mass="26394">MKAPSGVSRFPSLPARACFLVGFGFLLASLAFTRFPLYPQCPGGSSRRTNAVVGGPTGQASQGVYFGESTIKGLKQGVFAARDFKKGDLVESCTYLMEKVKYVHKKMFLYDYYFEGNYIWEDTKGIRSDGKGPDLALFPLGLCMLYNHQNEPNVDYEVKVLPDVFEIIALRDIQAGEELFIDYGGEYWSYREESHGTPVSIDASLPRSSETAEAPPRTSTRETPADVQIKIKKKGLR</sequence>
<gene>
    <name evidence="3" type="ORF">Cvel_20704</name>
</gene>
<feature type="region of interest" description="Disordered" evidence="1">
    <location>
        <begin position="197"/>
        <end position="227"/>
    </location>
</feature>
<evidence type="ECO:0000313" key="3">
    <source>
        <dbReference type="EMBL" id="CEM24923.1"/>
    </source>
</evidence>
<dbReference type="InterPro" id="IPR001214">
    <property type="entry name" value="SET_dom"/>
</dbReference>
<name>A0A0G4G876_9ALVE</name>
<dbReference type="EMBL" id="CDMZ01000975">
    <property type="protein sequence ID" value="CEM24923.1"/>
    <property type="molecule type" value="Genomic_DNA"/>
</dbReference>
<feature type="compositionally biased region" description="Polar residues" evidence="1">
    <location>
        <begin position="206"/>
        <end position="218"/>
    </location>
</feature>
<dbReference type="Pfam" id="PF00856">
    <property type="entry name" value="SET"/>
    <property type="match status" value="1"/>
</dbReference>
<evidence type="ECO:0000259" key="2">
    <source>
        <dbReference type="PROSITE" id="PS50280"/>
    </source>
</evidence>
<reference evidence="3" key="1">
    <citation type="submission" date="2014-11" db="EMBL/GenBank/DDBJ databases">
        <authorList>
            <person name="Otto D Thomas"/>
            <person name="Naeem Raeece"/>
        </authorList>
    </citation>
    <scope>NUCLEOTIDE SEQUENCE</scope>
</reference>
<dbReference type="VEuPathDB" id="CryptoDB:Cvel_20704"/>
<dbReference type="PhylomeDB" id="A0A0G4G876"/>
<accession>A0A0G4G876</accession>
<dbReference type="Gene3D" id="2.170.270.10">
    <property type="entry name" value="SET domain"/>
    <property type="match status" value="1"/>
</dbReference>
<dbReference type="SMART" id="SM00317">
    <property type="entry name" value="SET"/>
    <property type="match status" value="1"/>
</dbReference>
<organism evidence="3">
    <name type="scientific">Chromera velia CCMP2878</name>
    <dbReference type="NCBI Taxonomy" id="1169474"/>
    <lineage>
        <taxon>Eukaryota</taxon>
        <taxon>Sar</taxon>
        <taxon>Alveolata</taxon>
        <taxon>Colpodellida</taxon>
        <taxon>Chromeraceae</taxon>
        <taxon>Chromera</taxon>
    </lineage>
</organism>